<feature type="transmembrane region" description="Helical" evidence="14">
    <location>
        <begin position="548"/>
        <end position="569"/>
    </location>
</feature>
<comment type="subcellular location">
    <subcellularLocation>
        <location evidence="1">Golgi apparatus membrane</location>
        <topology evidence="1">Multi-pass membrane protein</topology>
    </subcellularLocation>
</comment>
<evidence type="ECO:0000256" key="6">
    <source>
        <dbReference type="ARBA" id="ARBA00022989"/>
    </source>
</evidence>
<dbReference type="GO" id="GO:0000139">
    <property type="term" value="C:Golgi membrane"/>
    <property type="evidence" value="ECO:0007669"/>
    <property type="project" value="UniProtKB-SubCell"/>
</dbReference>
<feature type="compositionally biased region" description="Pro residues" evidence="13">
    <location>
        <begin position="128"/>
        <end position="137"/>
    </location>
</feature>
<evidence type="ECO:0000256" key="1">
    <source>
        <dbReference type="ARBA" id="ARBA00004653"/>
    </source>
</evidence>
<protein>
    <recommendedName>
        <fullName evidence="12">Sodium/hydrogen exchanger</fullName>
    </recommendedName>
</protein>
<dbReference type="InterPro" id="IPR004709">
    <property type="entry name" value="NaH_exchanger"/>
</dbReference>
<evidence type="ECO:0000256" key="7">
    <source>
        <dbReference type="ARBA" id="ARBA00023034"/>
    </source>
</evidence>
<evidence type="ECO:0000256" key="8">
    <source>
        <dbReference type="ARBA" id="ARBA00023053"/>
    </source>
</evidence>
<feature type="transmembrane region" description="Helical" evidence="14">
    <location>
        <begin position="181"/>
        <end position="199"/>
    </location>
</feature>
<name>A0A385FPA4_LATMC</name>
<evidence type="ECO:0000256" key="13">
    <source>
        <dbReference type="SAM" id="MobiDB-lite"/>
    </source>
</evidence>
<feature type="compositionally biased region" description="Basic and acidic residues" evidence="13">
    <location>
        <begin position="83"/>
        <end position="98"/>
    </location>
</feature>
<dbReference type="Pfam" id="PF00999">
    <property type="entry name" value="Na_H_Exchanger"/>
    <property type="match status" value="1"/>
</dbReference>
<evidence type="ECO:0000256" key="12">
    <source>
        <dbReference type="RuleBase" id="RU003722"/>
    </source>
</evidence>
<evidence type="ECO:0000256" key="5">
    <source>
        <dbReference type="ARBA" id="ARBA00022692"/>
    </source>
</evidence>
<keyword evidence="11 12" id="KW-0739">Sodium transport</keyword>
<feature type="domain" description="Cation/H+ exchanger transmembrane" evidence="15">
    <location>
        <begin position="168"/>
        <end position="566"/>
    </location>
</feature>
<dbReference type="GO" id="GO:0051453">
    <property type="term" value="P:regulation of intracellular pH"/>
    <property type="evidence" value="ECO:0007669"/>
    <property type="project" value="TreeGrafter"/>
</dbReference>
<dbReference type="GO" id="GO:0015385">
    <property type="term" value="F:sodium:proton antiporter activity"/>
    <property type="evidence" value="ECO:0007669"/>
    <property type="project" value="InterPro"/>
</dbReference>
<sequence>MSTATRSCRHGTSSLFLLQNVVLWFKPTGLTMTGVSRKVLLLSVLLLCVNPCVPERAERDNDGGDVKPNENVAPENQQRLTKHGKEDGLDSSEDKKQNDGQSVSKFNDTDNYSNETIHSTTPAVKPTTPAPPTPKPILPVQTGVKAQEEEQSSGLTIFFSLLVIGICIILVHLLIKFKLHFLPESVAVVSLGILMGGFIKIIEFQELANWKEEEMFRPNMFFLLLLPPIIFESGYSLHKGNFFQNIGSITLFAVIGTAISAFIVGGGIYFLGQADVIYKMSMTDSFAFGSLISAVDPVATIAIFNALNVDPVLNMLVFGESILNDAVSIVLTNTAEGFFSRSDSSITGWETFLQALSYFLQMFFGSAALGTLTGLISALFLKHFDLRKTPSLEFGMMIIFAYLPYGLAEGIKLSGIMSILFAGIVMSHYTHHNLSPVTQILMQQTLRTVAFMCETCVFAFLGLSIFSFPHNFEISFVIWCIVLVLVGRAVNIFPLSFLLNFFRDHKITPKMMFIMWFSGLRGAIPYALSLHLGLEPIEKRQLIGTTTIIIVLFTILLMGGGTMPLIRIMDIEESQSRRKSKKDINLSKTQKMGNTIESEHLSELTEEEYEAHIYQRQDLKGFMWLDAKYLNPFFTRRLTQEDLLHGRIQMKTLTNKWYEEVRQGPSGSEDDEDEAELL</sequence>
<dbReference type="PANTHER" id="PTHR10110:SF191">
    <property type="entry name" value="SODIUM_HYDROGEN EXCHANGER 8"/>
    <property type="match status" value="1"/>
</dbReference>
<dbReference type="InterPro" id="IPR018422">
    <property type="entry name" value="Cation/H_exchanger_CPA1"/>
</dbReference>
<comment type="similarity">
    <text evidence="2 12">Belongs to the monovalent cation:proton antiporter 1 (CPA1) transporter (TC 2.A.36) family.</text>
</comment>
<accession>A0A385FPA4</accession>
<evidence type="ECO:0000256" key="2">
    <source>
        <dbReference type="ARBA" id="ARBA00007367"/>
    </source>
</evidence>
<evidence type="ECO:0000256" key="10">
    <source>
        <dbReference type="ARBA" id="ARBA00023136"/>
    </source>
</evidence>
<feature type="region of interest" description="Disordered" evidence="13">
    <location>
        <begin position="56"/>
        <end position="145"/>
    </location>
</feature>
<evidence type="ECO:0000256" key="11">
    <source>
        <dbReference type="ARBA" id="ARBA00023201"/>
    </source>
</evidence>
<feature type="transmembrane region" description="Helical" evidence="14">
    <location>
        <begin position="511"/>
        <end position="528"/>
    </location>
</feature>
<feature type="transmembrane region" description="Helical" evidence="14">
    <location>
        <begin position="413"/>
        <end position="429"/>
    </location>
</feature>
<keyword evidence="3 12" id="KW-0813">Transport</keyword>
<gene>
    <name evidence="16" type="primary">NHE8</name>
</gene>
<feature type="transmembrane region" description="Helical" evidence="14">
    <location>
        <begin position="474"/>
        <end position="499"/>
    </location>
</feature>
<dbReference type="AlphaFoldDB" id="A0A385FPA4"/>
<feature type="compositionally biased region" description="Polar residues" evidence="13">
    <location>
        <begin position="99"/>
        <end position="119"/>
    </location>
</feature>
<keyword evidence="7" id="KW-0333">Golgi apparatus</keyword>
<dbReference type="InterPro" id="IPR006153">
    <property type="entry name" value="Cation/H_exchanger_TM"/>
</dbReference>
<evidence type="ECO:0000256" key="14">
    <source>
        <dbReference type="SAM" id="Phobius"/>
    </source>
</evidence>
<evidence type="ECO:0000259" key="15">
    <source>
        <dbReference type="Pfam" id="PF00999"/>
    </source>
</evidence>
<dbReference type="PANTHER" id="PTHR10110">
    <property type="entry name" value="SODIUM/HYDROGEN EXCHANGER"/>
    <property type="match status" value="1"/>
</dbReference>
<feature type="transmembrane region" description="Helical" evidence="14">
    <location>
        <begin position="449"/>
        <end position="468"/>
    </location>
</feature>
<dbReference type="PRINTS" id="PR01084">
    <property type="entry name" value="NAHEXCHNGR"/>
</dbReference>
<keyword evidence="8" id="KW-0915">Sodium</keyword>
<dbReference type="Gene3D" id="6.10.140.1330">
    <property type="match status" value="1"/>
</dbReference>
<keyword evidence="9 12" id="KW-0406">Ion transport</keyword>
<feature type="transmembrane region" description="Helical" evidence="14">
    <location>
        <begin position="284"/>
        <end position="307"/>
    </location>
</feature>
<evidence type="ECO:0000256" key="3">
    <source>
        <dbReference type="ARBA" id="ARBA00022448"/>
    </source>
</evidence>
<feature type="transmembrane region" description="Helical" evidence="14">
    <location>
        <begin position="358"/>
        <end position="381"/>
    </location>
</feature>
<evidence type="ECO:0000313" key="16">
    <source>
        <dbReference type="EMBL" id="AXV43383.1"/>
    </source>
</evidence>
<evidence type="ECO:0000256" key="9">
    <source>
        <dbReference type="ARBA" id="ARBA00023065"/>
    </source>
</evidence>
<evidence type="ECO:0000256" key="4">
    <source>
        <dbReference type="ARBA" id="ARBA00022449"/>
    </source>
</evidence>
<organism evidence="16">
    <name type="scientific">Lateolabrax maculatus</name>
    <name type="common">Spotted sea bass</name>
    <dbReference type="NCBI Taxonomy" id="315492"/>
    <lineage>
        <taxon>Eukaryota</taxon>
        <taxon>Metazoa</taxon>
        <taxon>Chordata</taxon>
        <taxon>Craniata</taxon>
        <taxon>Vertebrata</taxon>
        <taxon>Euteleostomi</taxon>
        <taxon>Actinopterygii</taxon>
        <taxon>Neopterygii</taxon>
        <taxon>Teleostei</taxon>
        <taxon>Neoteleostei</taxon>
        <taxon>Acanthomorphata</taxon>
        <taxon>Eupercaria</taxon>
        <taxon>Acropomatiformes</taxon>
        <taxon>Lateolabracidae</taxon>
        <taxon>Lateolabrax</taxon>
    </lineage>
</organism>
<feature type="transmembrane region" description="Helical" evidence="14">
    <location>
        <begin position="220"/>
        <end position="237"/>
    </location>
</feature>
<feature type="transmembrane region" description="Helical" evidence="14">
    <location>
        <begin position="249"/>
        <end position="272"/>
    </location>
</feature>
<feature type="compositionally biased region" description="Basic and acidic residues" evidence="13">
    <location>
        <begin position="56"/>
        <end position="68"/>
    </location>
</feature>
<proteinExistence type="evidence at transcript level"/>
<keyword evidence="5 12" id="KW-0812">Transmembrane</keyword>
<keyword evidence="10 14" id="KW-0472">Membrane</keyword>
<feature type="transmembrane region" description="Helical" evidence="14">
    <location>
        <begin position="155"/>
        <end position="175"/>
    </location>
</feature>
<keyword evidence="6 14" id="KW-1133">Transmembrane helix</keyword>
<reference evidence="16" key="1">
    <citation type="submission" date="2017-07" db="EMBL/GenBank/DDBJ databases">
        <title>Gene expression of Na+/H+ exchangers and histological analysis in Lateolabrax maculates during acclimation to different environmental salinity.</title>
        <authorList>
            <person name="Liu Y."/>
            <person name="Li Y."/>
            <person name="Zhang X."/>
            <person name="Wen H."/>
            <person name="Fan H."/>
        </authorList>
    </citation>
    <scope>NUCLEOTIDE SEQUENCE</scope>
</reference>
<dbReference type="NCBIfam" id="TIGR00840">
    <property type="entry name" value="b_cpa1"/>
    <property type="match status" value="1"/>
</dbReference>
<dbReference type="EMBL" id="MF481098">
    <property type="protein sequence ID" value="AXV43383.1"/>
    <property type="molecule type" value="mRNA"/>
</dbReference>
<keyword evidence="4 12" id="KW-0050">Antiport</keyword>
<dbReference type="GO" id="GO:0015386">
    <property type="term" value="F:potassium:proton antiporter activity"/>
    <property type="evidence" value="ECO:0007669"/>
    <property type="project" value="TreeGrafter"/>
</dbReference>